<evidence type="ECO:0000313" key="3">
    <source>
        <dbReference type="Proteomes" id="UP000217144"/>
    </source>
</evidence>
<keyword evidence="2" id="KW-0378">Hydrolase</keyword>
<dbReference type="GO" id="GO:0016491">
    <property type="term" value="F:oxidoreductase activity"/>
    <property type="evidence" value="ECO:0007669"/>
    <property type="project" value="InterPro"/>
</dbReference>
<feature type="domain" description="ER-bound oxygenase mpaB/mpaB'/Rubber oxygenase catalytic" evidence="1">
    <location>
        <begin position="20"/>
        <end position="227"/>
    </location>
</feature>
<dbReference type="InterPro" id="IPR018713">
    <property type="entry name" value="MPAB/Lcp_cat_dom"/>
</dbReference>
<dbReference type="EMBL" id="CP016769">
    <property type="protein sequence ID" value="ASY10938.1"/>
    <property type="molecule type" value="Genomic_DNA"/>
</dbReference>
<dbReference type="AlphaFoldDB" id="A0AAD0E4D0"/>
<dbReference type="GO" id="GO:0016787">
    <property type="term" value="F:hydrolase activity"/>
    <property type="evidence" value="ECO:0007669"/>
    <property type="project" value="UniProtKB-KW"/>
</dbReference>
<name>A0AAD0E4D0_9ACTN</name>
<dbReference type="RefSeq" id="WP_095671429.1">
    <property type="nucleotide sequence ID" value="NZ_CP016769.1"/>
</dbReference>
<dbReference type="Pfam" id="PF09995">
    <property type="entry name" value="MPAB_Lcp_cat"/>
    <property type="match status" value="1"/>
</dbReference>
<accession>A0AAD0E4D0</accession>
<evidence type="ECO:0000259" key="1">
    <source>
        <dbReference type="Pfam" id="PF09995"/>
    </source>
</evidence>
<proteinExistence type="predicted"/>
<dbReference type="PANTHER" id="PTHR36151:SF3">
    <property type="entry name" value="ER-BOUND OXYGENASE MPAB_MPAB'_RUBBER OXYGENASE CATALYTIC DOMAIN-CONTAINING PROTEIN"/>
    <property type="match status" value="1"/>
</dbReference>
<dbReference type="Proteomes" id="UP000217144">
    <property type="component" value="Chromosome"/>
</dbReference>
<sequence length="268" mass="29263">MTTQILEDPRGLFSPETMAWKIHSDPAMAVGGIRALLQQALHPIAMDGVAKNSNFREDAWGRLQRTGDYVSTITFGERSQAQALAARVRKIHTSLSLDDPHLLLWVHMSMVDSFLDIARRSGMTISDLQADQYVSEMVLFAELVGVPTADVPANASEMQSYFQNIAPELRASDDAKRAALFLTIPPMPSAVRFATPAAPAWASLALLAASSLPQWARKLYGTPQIPGQNLITDISLKAVRSTFGVIPEVLLAPPVYKQAVIRWKSVAA</sequence>
<dbReference type="KEGG" id="plan:A1s21148_05470"/>
<dbReference type="PANTHER" id="PTHR36151">
    <property type="entry name" value="BLR2777 PROTEIN"/>
    <property type="match status" value="1"/>
</dbReference>
<evidence type="ECO:0000313" key="2">
    <source>
        <dbReference type="EMBL" id="ASY10938.1"/>
    </source>
</evidence>
<organism evidence="2 3">
    <name type="scientific">Candidatus Planktophila lacus</name>
    <dbReference type="NCBI Taxonomy" id="1884913"/>
    <lineage>
        <taxon>Bacteria</taxon>
        <taxon>Bacillati</taxon>
        <taxon>Actinomycetota</taxon>
        <taxon>Actinomycetes</taxon>
        <taxon>Candidatus Nanopelagicales</taxon>
        <taxon>Candidatus Nanopelagicaceae</taxon>
        <taxon>Candidatus Planktophila</taxon>
    </lineage>
</organism>
<gene>
    <name evidence="2" type="ORF">A1s21148_05470</name>
</gene>
<reference evidence="2 3" key="1">
    <citation type="submission" date="2016-07" db="EMBL/GenBank/DDBJ databases">
        <title>High microdiversification within the ubiquitous acI lineage of Actinobacteria.</title>
        <authorList>
            <person name="Neuenschwander S.M."/>
            <person name="Salcher M."/>
            <person name="Ghai R."/>
            <person name="Pernthaler J."/>
        </authorList>
    </citation>
    <scope>NUCLEOTIDE SEQUENCE [LARGE SCALE GENOMIC DNA]</scope>
    <source>
        <strain evidence="2">MMS-21-148</strain>
    </source>
</reference>
<keyword evidence="3" id="KW-1185">Reference proteome</keyword>
<protein>
    <submittedName>
        <fullName evidence="2">Metal-dependent hydrolase</fullName>
    </submittedName>
</protein>